<name>A0A392TLX3_9FABA</name>
<evidence type="ECO:0000256" key="1">
    <source>
        <dbReference type="SAM" id="MobiDB-lite"/>
    </source>
</evidence>
<proteinExistence type="predicted"/>
<evidence type="ECO:0000313" key="2">
    <source>
        <dbReference type="EMBL" id="MCI61594.1"/>
    </source>
</evidence>
<evidence type="ECO:0000313" key="3">
    <source>
        <dbReference type="Proteomes" id="UP000265520"/>
    </source>
</evidence>
<feature type="compositionally biased region" description="Polar residues" evidence="1">
    <location>
        <begin position="1"/>
        <end position="12"/>
    </location>
</feature>
<dbReference type="AlphaFoldDB" id="A0A392TLX3"/>
<organism evidence="2 3">
    <name type="scientific">Trifolium medium</name>
    <dbReference type="NCBI Taxonomy" id="97028"/>
    <lineage>
        <taxon>Eukaryota</taxon>
        <taxon>Viridiplantae</taxon>
        <taxon>Streptophyta</taxon>
        <taxon>Embryophyta</taxon>
        <taxon>Tracheophyta</taxon>
        <taxon>Spermatophyta</taxon>
        <taxon>Magnoliopsida</taxon>
        <taxon>eudicotyledons</taxon>
        <taxon>Gunneridae</taxon>
        <taxon>Pentapetalae</taxon>
        <taxon>rosids</taxon>
        <taxon>fabids</taxon>
        <taxon>Fabales</taxon>
        <taxon>Fabaceae</taxon>
        <taxon>Papilionoideae</taxon>
        <taxon>50 kb inversion clade</taxon>
        <taxon>NPAAA clade</taxon>
        <taxon>Hologalegina</taxon>
        <taxon>IRL clade</taxon>
        <taxon>Trifolieae</taxon>
        <taxon>Trifolium</taxon>
    </lineage>
</organism>
<feature type="non-terminal residue" evidence="2">
    <location>
        <position position="38"/>
    </location>
</feature>
<dbReference type="EMBL" id="LXQA010602529">
    <property type="protein sequence ID" value="MCI61594.1"/>
    <property type="molecule type" value="Genomic_DNA"/>
</dbReference>
<reference evidence="2 3" key="1">
    <citation type="journal article" date="2018" name="Front. Plant Sci.">
        <title>Red Clover (Trifolium pratense) and Zigzag Clover (T. medium) - A Picture of Genomic Similarities and Differences.</title>
        <authorList>
            <person name="Dluhosova J."/>
            <person name="Istvanek J."/>
            <person name="Nedelnik J."/>
            <person name="Repkova J."/>
        </authorList>
    </citation>
    <scope>NUCLEOTIDE SEQUENCE [LARGE SCALE GENOMIC DNA]</scope>
    <source>
        <strain evidence="3">cv. 10/8</strain>
        <tissue evidence="2">Leaf</tissue>
    </source>
</reference>
<sequence length="38" mass="3846">MPHISRSISSSEALYCGQSDGGTAGSRTESESGRCSPG</sequence>
<feature type="region of interest" description="Disordered" evidence="1">
    <location>
        <begin position="1"/>
        <end position="38"/>
    </location>
</feature>
<accession>A0A392TLX3</accession>
<protein>
    <submittedName>
        <fullName evidence="2">Uncharacterized protein</fullName>
    </submittedName>
</protein>
<keyword evidence="3" id="KW-1185">Reference proteome</keyword>
<dbReference type="Proteomes" id="UP000265520">
    <property type="component" value="Unassembled WGS sequence"/>
</dbReference>
<comment type="caution">
    <text evidence="2">The sequence shown here is derived from an EMBL/GenBank/DDBJ whole genome shotgun (WGS) entry which is preliminary data.</text>
</comment>